<protein>
    <recommendedName>
        <fullName evidence="2">non-specific protein-tyrosine kinase</fullName>
        <ecNumber evidence="2">2.7.10.2</ecNumber>
    </recommendedName>
</protein>
<dbReference type="InterPro" id="IPR005702">
    <property type="entry name" value="Wzc-like_C"/>
</dbReference>
<reference evidence="10" key="1">
    <citation type="submission" date="2024-05" db="EMBL/GenBank/DDBJ databases">
        <title>Isolation and characterization of Sporomusa carbonis sp. nov., a carboxydotrophic hydrogenogen in the genus of Sporomusa isolated from a charcoal burning pile.</title>
        <authorList>
            <person name="Boeer T."/>
            <person name="Rosenbaum F."/>
            <person name="Eysell L."/>
            <person name="Mueller V."/>
            <person name="Daniel R."/>
            <person name="Poehlein A."/>
        </authorList>
    </citation>
    <scope>NUCLEOTIDE SEQUENCE [LARGE SCALE GENOMIC DNA]</scope>
    <source>
        <strain evidence="10">DSM 3132</strain>
    </source>
</reference>
<evidence type="ECO:0000313" key="10">
    <source>
        <dbReference type="EMBL" id="XFO71153.1"/>
    </source>
</evidence>
<keyword evidence="11" id="KW-1185">Reference proteome</keyword>
<dbReference type="Gene3D" id="3.40.50.300">
    <property type="entry name" value="P-loop containing nucleotide triphosphate hydrolases"/>
    <property type="match status" value="1"/>
</dbReference>
<dbReference type="NCBIfam" id="TIGR01007">
    <property type="entry name" value="eps_fam"/>
    <property type="match status" value="1"/>
</dbReference>
<evidence type="ECO:0000256" key="2">
    <source>
        <dbReference type="ARBA" id="ARBA00011903"/>
    </source>
</evidence>
<dbReference type="GO" id="GO:0004715">
    <property type="term" value="F:non-membrane spanning protein tyrosine kinase activity"/>
    <property type="evidence" value="ECO:0007669"/>
    <property type="project" value="UniProtKB-EC"/>
</dbReference>
<evidence type="ECO:0000256" key="1">
    <source>
        <dbReference type="ARBA" id="ARBA00007316"/>
    </source>
</evidence>
<keyword evidence="5 10" id="KW-0418">Kinase</keyword>
<evidence type="ECO:0000256" key="4">
    <source>
        <dbReference type="ARBA" id="ARBA00022741"/>
    </source>
</evidence>
<dbReference type="Pfam" id="PF13614">
    <property type="entry name" value="AAA_31"/>
    <property type="match status" value="1"/>
</dbReference>
<dbReference type="PANTHER" id="PTHR32309">
    <property type="entry name" value="TYROSINE-PROTEIN KINASE"/>
    <property type="match status" value="1"/>
</dbReference>
<evidence type="ECO:0000256" key="6">
    <source>
        <dbReference type="ARBA" id="ARBA00022840"/>
    </source>
</evidence>
<proteinExistence type="inferred from homology"/>
<dbReference type="CDD" id="cd05387">
    <property type="entry name" value="BY-kinase"/>
    <property type="match status" value="1"/>
</dbReference>
<dbReference type="Proteomes" id="UP000216052">
    <property type="component" value="Chromosome"/>
</dbReference>
<comment type="catalytic activity">
    <reaction evidence="8">
        <text>L-tyrosyl-[protein] + ATP = O-phospho-L-tyrosyl-[protein] + ADP + H(+)</text>
        <dbReference type="Rhea" id="RHEA:10596"/>
        <dbReference type="Rhea" id="RHEA-COMP:10136"/>
        <dbReference type="Rhea" id="RHEA-COMP:20101"/>
        <dbReference type="ChEBI" id="CHEBI:15378"/>
        <dbReference type="ChEBI" id="CHEBI:30616"/>
        <dbReference type="ChEBI" id="CHEBI:46858"/>
        <dbReference type="ChEBI" id="CHEBI:61978"/>
        <dbReference type="ChEBI" id="CHEBI:456216"/>
        <dbReference type="EC" id="2.7.10.2"/>
    </reaction>
</comment>
<organism evidence="10 11">
    <name type="scientific">Sporomusa acidovorans (strain ATCC 49682 / DSM 3132 / Mol)</name>
    <dbReference type="NCBI Taxonomy" id="1123286"/>
    <lineage>
        <taxon>Bacteria</taxon>
        <taxon>Bacillati</taxon>
        <taxon>Bacillota</taxon>
        <taxon>Negativicutes</taxon>
        <taxon>Selenomonadales</taxon>
        <taxon>Sporomusaceae</taxon>
        <taxon>Sporomusa</taxon>
    </lineage>
</organism>
<dbReference type="PANTHER" id="PTHR32309:SF13">
    <property type="entry name" value="FERRIC ENTEROBACTIN TRANSPORT PROTEIN FEPE"/>
    <property type="match status" value="1"/>
</dbReference>
<gene>
    <name evidence="10" type="primary">ywqD_1</name>
    <name evidence="10" type="ORF">SPACI_011680</name>
</gene>
<evidence type="ECO:0000256" key="5">
    <source>
        <dbReference type="ARBA" id="ARBA00022777"/>
    </source>
</evidence>
<dbReference type="EC" id="2.7.10.2" evidence="2"/>
<name>A0ABZ3IYI5_SPOA4</name>
<dbReference type="InterPro" id="IPR050445">
    <property type="entry name" value="Bact_polysacc_biosynth/exp"/>
</dbReference>
<feature type="domain" description="AAA" evidence="9">
    <location>
        <begin position="47"/>
        <end position="177"/>
    </location>
</feature>
<evidence type="ECO:0000256" key="7">
    <source>
        <dbReference type="ARBA" id="ARBA00023137"/>
    </source>
</evidence>
<dbReference type="RefSeq" id="WP_093795985.1">
    <property type="nucleotide sequence ID" value="NZ_CP155571.1"/>
</dbReference>
<evidence type="ECO:0000256" key="3">
    <source>
        <dbReference type="ARBA" id="ARBA00022679"/>
    </source>
</evidence>
<sequence>MKSQLYLNNVIDQTSLTKEAFRVIRTKILYSKLYANTKSLLFTSAGAGEGKSMVVINTAITLAQTGKKVIILDCDLRNPSQHKLFVKPNIGLTNFFDQPCSINNIVQDTGIHNLQLVTSGPIPANPAELLDSNQLTEILSLLCNRSDYLLIDSPPVLPVTDACILGSKADGILLVVSIGKVRPEMLQRAKAHLEEANGNLLGLIINRSELYSEQRAYYHYYENIAKTAN</sequence>
<evidence type="ECO:0000259" key="9">
    <source>
        <dbReference type="Pfam" id="PF13614"/>
    </source>
</evidence>
<dbReference type="InterPro" id="IPR027417">
    <property type="entry name" value="P-loop_NTPase"/>
</dbReference>
<keyword evidence="7" id="KW-0829">Tyrosine-protein kinase</keyword>
<dbReference type="SUPFAM" id="SSF52540">
    <property type="entry name" value="P-loop containing nucleoside triphosphate hydrolases"/>
    <property type="match status" value="1"/>
</dbReference>
<dbReference type="InterPro" id="IPR025669">
    <property type="entry name" value="AAA_dom"/>
</dbReference>
<accession>A0ABZ3IYI5</accession>
<evidence type="ECO:0000313" key="11">
    <source>
        <dbReference type="Proteomes" id="UP000216052"/>
    </source>
</evidence>
<keyword evidence="3 10" id="KW-0808">Transferase</keyword>
<keyword evidence="6" id="KW-0067">ATP-binding</keyword>
<evidence type="ECO:0000256" key="8">
    <source>
        <dbReference type="ARBA" id="ARBA00051245"/>
    </source>
</evidence>
<comment type="similarity">
    <text evidence="1">Belongs to the CpsD/CapB family.</text>
</comment>
<keyword evidence="4" id="KW-0547">Nucleotide-binding</keyword>
<dbReference type="EMBL" id="CP155571">
    <property type="protein sequence ID" value="XFO71153.1"/>
    <property type="molecule type" value="Genomic_DNA"/>
</dbReference>